<dbReference type="PATRIC" id="fig|1313292.3.peg.400"/>
<dbReference type="Pfam" id="PF03448">
    <property type="entry name" value="MgtE_N"/>
    <property type="match status" value="1"/>
</dbReference>
<dbReference type="Pfam" id="PF01769">
    <property type="entry name" value="MgtE"/>
    <property type="match status" value="1"/>
</dbReference>
<dbReference type="InterPro" id="IPR036739">
    <property type="entry name" value="SLC41_membr_dom_sf"/>
</dbReference>
<organism evidence="11 12">
    <name type="scientific">Borrelia coriaceae ATCC 43381</name>
    <dbReference type="NCBI Taxonomy" id="1408429"/>
    <lineage>
        <taxon>Bacteria</taxon>
        <taxon>Pseudomonadati</taxon>
        <taxon>Spirochaetota</taxon>
        <taxon>Spirochaetia</taxon>
        <taxon>Spirochaetales</taxon>
        <taxon>Borreliaceae</taxon>
        <taxon>Borrelia</taxon>
    </lineage>
</organism>
<evidence type="ECO:0000256" key="6">
    <source>
        <dbReference type="ARBA" id="ARBA00022989"/>
    </source>
</evidence>
<dbReference type="Gene3D" id="1.25.60.10">
    <property type="entry name" value="MgtE N-terminal domain-like"/>
    <property type="match status" value="1"/>
</dbReference>
<feature type="transmembrane region" description="Helical" evidence="9">
    <location>
        <begin position="298"/>
        <end position="315"/>
    </location>
</feature>
<evidence type="ECO:0000256" key="3">
    <source>
        <dbReference type="ARBA" id="ARBA00022448"/>
    </source>
</evidence>
<keyword evidence="7 9" id="KW-0472">Membrane</keyword>
<evidence type="ECO:0000256" key="7">
    <source>
        <dbReference type="ARBA" id="ARBA00023136"/>
    </source>
</evidence>
<keyword evidence="5 9" id="KW-0460">Magnesium</keyword>
<gene>
    <name evidence="11" type="ORF">BCO_0077400</name>
</gene>
<protein>
    <recommendedName>
        <fullName evidence="9">Magnesium transporter MgtE</fullName>
    </recommendedName>
</protein>
<evidence type="ECO:0000256" key="1">
    <source>
        <dbReference type="ARBA" id="ARBA00004141"/>
    </source>
</evidence>
<comment type="subunit">
    <text evidence="9">Homodimer.</text>
</comment>
<dbReference type="CDD" id="cd04606">
    <property type="entry name" value="CBS_pair_Mg_transporter"/>
    <property type="match status" value="1"/>
</dbReference>
<comment type="subcellular location">
    <subcellularLocation>
        <location evidence="9">Cell membrane</location>
        <topology evidence="9">Multi-pass membrane protein</topology>
    </subcellularLocation>
    <subcellularLocation>
        <location evidence="1">Membrane</location>
        <topology evidence="1">Multi-pass membrane protein</topology>
    </subcellularLocation>
</comment>
<evidence type="ECO:0000259" key="10">
    <source>
        <dbReference type="PROSITE" id="PS51371"/>
    </source>
</evidence>
<dbReference type="GO" id="GO:0005886">
    <property type="term" value="C:plasma membrane"/>
    <property type="evidence" value="ECO:0007669"/>
    <property type="project" value="UniProtKB-SubCell"/>
</dbReference>
<feature type="transmembrane region" description="Helical" evidence="9">
    <location>
        <begin position="374"/>
        <end position="398"/>
    </location>
</feature>
<comment type="caution">
    <text evidence="9">Lacks conserved residue(s) required for the propagation of feature annotation.</text>
</comment>
<evidence type="ECO:0000256" key="4">
    <source>
        <dbReference type="ARBA" id="ARBA00022692"/>
    </source>
</evidence>
<comment type="similarity">
    <text evidence="2 9">Belongs to the SLC41A transporter family.</text>
</comment>
<keyword evidence="3 9" id="KW-0813">Transport</keyword>
<keyword evidence="9" id="KW-0479">Metal-binding</keyword>
<name>W5SZS4_9SPIR</name>
<dbReference type="InterPro" id="IPR006669">
    <property type="entry name" value="MgtE_transporter"/>
</dbReference>
<dbReference type="SMART" id="SM00116">
    <property type="entry name" value="CBS"/>
    <property type="match status" value="1"/>
</dbReference>
<dbReference type="PROSITE" id="PS51371">
    <property type="entry name" value="CBS"/>
    <property type="match status" value="1"/>
</dbReference>
<dbReference type="Gene3D" id="3.10.580.10">
    <property type="entry name" value="CBS-domain"/>
    <property type="match status" value="1"/>
</dbReference>
<dbReference type="Gene3D" id="1.10.357.20">
    <property type="entry name" value="SLC41 divalent cation transporters, integral membrane domain"/>
    <property type="match status" value="1"/>
</dbReference>
<keyword evidence="12" id="KW-1185">Reference proteome</keyword>
<feature type="transmembrane region" description="Helical" evidence="9">
    <location>
        <begin position="404"/>
        <end position="426"/>
    </location>
</feature>
<dbReference type="GO" id="GO:0046872">
    <property type="term" value="F:metal ion binding"/>
    <property type="evidence" value="ECO:0007669"/>
    <property type="project" value="UniProtKB-KW"/>
</dbReference>
<dbReference type="EMBL" id="CP005745">
    <property type="protein sequence ID" value="AHH10551.1"/>
    <property type="molecule type" value="Genomic_DNA"/>
</dbReference>
<dbReference type="SMART" id="SM00924">
    <property type="entry name" value="MgtE_N"/>
    <property type="match status" value="1"/>
</dbReference>
<keyword evidence="8" id="KW-0129">CBS domain</keyword>
<keyword evidence="9" id="KW-1003">Cell membrane</keyword>
<dbReference type="NCBIfam" id="TIGR00400">
    <property type="entry name" value="mgtE"/>
    <property type="match status" value="1"/>
</dbReference>
<dbReference type="SUPFAM" id="SSF54631">
    <property type="entry name" value="CBS-domain pair"/>
    <property type="match status" value="1"/>
</dbReference>
<dbReference type="Proteomes" id="UP000019330">
    <property type="component" value="Chromosome"/>
</dbReference>
<evidence type="ECO:0000256" key="2">
    <source>
        <dbReference type="ARBA" id="ARBA00009749"/>
    </source>
</evidence>
<dbReference type="InterPro" id="IPR000644">
    <property type="entry name" value="CBS_dom"/>
</dbReference>
<evidence type="ECO:0000313" key="11">
    <source>
        <dbReference type="EMBL" id="AHH10551.1"/>
    </source>
</evidence>
<dbReference type="AlphaFoldDB" id="W5SZS4"/>
<reference evidence="11" key="1">
    <citation type="submission" date="2013-04" db="EMBL/GenBank/DDBJ databases">
        <title>Comparative Genomics of Relapsing Fever Spirochetes.</title>
        <authorList>
            <person name="Schwan T.G."/>
            <person name="Raffel S.J."/>
            <person name="Porcella S.F."/>
            <person name="Martens C.A."/>
            <person name="Bruno D.P."/>
            <person name="Ricklefs S.M."/>
            <person name="Barbian K.B."/>
        </authorList>
    </citation>
    <scope>NUCLEOTIDE SEQUENCE [LARGE SCALE GENOMIC DNA]</scope>
    <source>
        <strain evidence="11">Co53</strain>
    </source>
</reference>
<proteinExistence type="inferred from homology"/>
<dbReference type="InterPro" id="IPR046342">
    <property type="entry name" value="CBS_dom_sf"/>
</dbReference>
<evidence type="ECO:0000256" key="9">
    <source>
        <dbReference type="RuleBase" id="RU362011"/>
    </source>
</evidence>
<dbReference type="Pfam" id="PF00571">
    <property type="entry name" value="CBS"/>
    <property type="match status" value="1"/>
</dbReference>
<dbReference type="PANTHER" id="PTHR43773">
    <property type="entry name" value="MAGNESIUM TRANSPORTER MGTE"/>
    <property type="match status" value="1"/>
</dbReference>
<dbReference type="SUPFAM" id="SSF158791">
    <property type="entry name" value="MgtE N-terminal domain-like"/>
    <property type="match status" value="1"/>
</dbReference>
<keyword evidence="6 9" id="KW-1133">Transmembrane helix</keyword>
<dbReference type="PANTHER" id="PTHR43773:SF1">
    <property type="entry name" value="MAGNESIUM TRANSPORTER MGTE"/>
    <property type="match status" value="1"/>
</dbReference>
<dbReference type="eggNOG" id="COG2239">
    <property type="taxonomic scope" value="Bacteria"/>
</dbReference>
<feature type="transmembrane region" description="Helical" evidence="9">
    <location>
        <begin position="438"/>
        <end position="460"/>
    </location>
</feature>
<dbReference type="SUPFAM" id="SSF161093">
    <property type="entry name" value="MgtE membrane domain-like"/>
    <property type="match status" value="1"/>
</dbReference>
<accession>W5SZS4</accession>
<dbReference type="HOGENOM" id="CLU_037408_2_2_12"/>
<dbReference type="STRING" id="1313292.BCO_0077400"/>
<dbReference type="InterPro" id="IPR038076">
    <property type="entry name" value="MgtE_N_sf"/>
</dbReference>
<dbReference type="InterPro" id="IPR006667">
    <property type="entry name" value="SLC41_membr_dom"/>
</dbReference>
<dbReference type="InterPro" id="IPR006668">
    <property type="entry name" value="Mg_transptr_MgtE_intracell_dom"/>
</dbReference>
<evidence type="ECO:0000256" key="5">
    <source>
        <dbReference type="ARBA" id="ARBA00022842"/>
    </source>
</evidence>
<keyword evidence="4 9" id="KW-0812">Transmembrane</keyword>
<sequence length="469" mass="52552">MAIKHLFKIKTLGDIDMIDVAFLRTLLEEKKYSDIKEELLKYDAFDISEALKKLSGSDLILLYRFLPKKVAVEAFSNFDQGTKNKLANSFTNKEIREMIDELNLDDVIDLLEEVPANVVQRFLASSTEENREIINKFLSYSDDSAGSIVTIEYIELKDYFRVGEALDYIRKVAKTKEDIYTYYITDEEKRLKGVVKIEDLMLSSDNVIISEIMKDSGFYIVKVSDGKEDVALLFQNHDISSVPVVDNEGRMIGVIIIDDILEVIQSLNTEDFQIMAAVTPLGKSYLDTSIFDMTKNRIVWLLILMISSTLTATIITNYQNLVLSLVILTSFIPLLMDTSGNAGSQASALIIRELALGTLKVSDFFKVLLKEVSVSILVGSILASINFIRVVFFVIPAHDERFKIAFVVSACLMIGLMVAKILGGLLPILAKFMKIDPALMAGPLITTIADVVTLIAYFNIAKLVLTNYF</sequence>
<feature type="domain" description="CBS" evidence="10">
    <location>
        <begin position="213"/>
        <end position="270"/>
    </location>
</feature>
<evidence type="ECO:0000313" key="12">
    <source>
        <dbReference type="Proteomes" id="UP000019330"/>
    </source>
</evidence>
<evidence type="ECO:0000256" key="8">
    <source>
        <dbReference type="PROSITE-ProRule" id="PRU00703"/>
    </source>
</evidence>
<dbReference type="GO" id="GO:0015095">
    <property type="term" value="F:magnesium ion transmembrane transporter activity"/>
    <property type="evidence" value="ECO:0007669"/>
    <property type="project" value="UniProtKB-UniRule"/>
</dbReference>
<comment type="function">
    <text evidence="9">Acts as a magnesium transporter.</text>
</comment>